<accession>A0A6M3IK89</accession>
<name>A0A6M3IK89_9ZZZZ</name>
<dbReference type="AlphaFoldDB" id="A0A6M3IK89"/>
<evidence type="ECO:0000313" key="1">
    <source>
        <dbReference type="EMBL" id="QJA57969.1"/>
    </source>
</evidence>
<protein>
    <submittedName>
        <fullName evidence="1">Uncharacterized protein</fullName>
    </submittedName>
</protein>
<organism evidence="1">
    <name type="scientific">viral metagenome</name>
    <dbReference type="NCBI Taxonomy" id="1070528"/>
    <lineage>
        <taxon>unclassified sequences</taxon>
        <taxon>metagenomes</taxon>
        <taxon>organismal metagenomes</taxon>
    </lineage>
</organism>
<reference evidence="1" key="1">
    <citation type="submission" date="2020-03" db="EMBL/GenBank/DDBJ databases">
        <title>The deep terrestrial virosphere.</title>
        <authorList>
            <person name="Holmfeldt K."/>
            <person name="Nilsson E."/>
            <person name="Simone D."/>
            <person name="Lopez-Fernandez M."/>
            <person name="Wu X."/>
            <person name="de Brujin I."/>
            <person name="Lundin D."/>
            <person name="Andersson A."/>
            <person name="Bertilsson S."/>
            <person name="Dopson M."/>
        </authorList>
    </citation>
    <scope>NUCLEOTIDE SEQUENCE</scope>
    <source>
        <strain evidence="2">MM415A06928</strain>
        <strain evidence="1">MM415B01524</strain>
    </source>
</reference>
<gene>
    <name evidence="2" type="ORF">MM415A06928_0006</name>
    <name evidence="1" type="ORF">MM415B01524_0006</name>
</gene>
<dbReference type="EMBL" id="MT141611">
    <property type="protein sequence ID" value="QJA68372.1"/>
    <property type="molecule type" value="Genomic_DNA"/>
</dbReference>
<evidence type="ECO:0000313" key="2">
    <source>
        <dbReference type="EMBL" id="QJA68372.1"/>
    </source>
</evidence>
<sequence>MNLSGNIPALRAACRAEGLTLRVLDKPRGHTLAKGYRFQIIGERSNMYSQDVDGAMYLLNARRERERRARH</sequence>
<proteinExistence type="predicted"/>
<dbReference type="EMBL" id="MT141302">
    <property type="protein sequence ID" value="QJA57969.1"/>
    <property type="molecule type" value="Genomic_DNA"/>
</dbReference>